<feature type="chain" id="PRO_5012721729" evidence="2">
    <location>
        <begin position="18"/>
        <end position="258"/>
    </location>
</feature>
<evidence type="ECO:0000256" key="2">
    <source>
        <dbReference type="SAM" id="SignalP"/>
    </source>
</evidence>
<feature type="signal peptide" evidence="2">
    <location>
        <begin position="1"/>
        <end position="17"/>
    </location>
</feature>
<feature type="region of interest" description="Disordered" evidence="1">
    <location>
        <begin position="109"/>
        <end position="143"/>
    </location>
</feature>
<keyword evidence="2" id="KW-0732">Signal</keyword>
<evidence type="ECO:0000313" key="4">
    <source>
        <dbReference type="Proteomes" id="UP000037136"/>
    </source>
</evidence>
<comment type="caution">
    <text evidence="3">The sequence shown here is derived from an EMBL/GenBank/DDBJ whole genome shotgun (WGS) entry which is preliminary data.</text>
</comment>
<protein>
    <submittedName>
        <fullName evidence="3">Uncharacterized protein</fullName>
    </submittedName>
</protein>
<accession>A0A2A9PT66</accession>
<dbReference type="STRING" id="268505.A0A2A9PT66"/>
<evidence type="ECO:0000313" key="3">
    <source>
        <dbReference type="EMBL" id="PFH63253.1"/>
    </source>
</evidence>
<dbReference type="OrthoDB" id="4927600at2759"/>
<sequence>MKVLLAALSILASTASAVTPLRRLHFPRTNGTAYADVGLSRVTPSTPLMTGTSPSSDGYDSPDRESAPANDDDETVTATMTSVIHKTSTSYVHGTATPTVEAEVKAALPGDATSNSNGSGGNSNSSSSSSNGSSSDNSLSTTTVTSKTFTTVTISRGAGAARNSGAATENCAPSTVTVTQPPVTQTVFVTATAEPVQASSERVPVLDKDVSSFHKQAYAQPPITVQSVVTVMPFPTGYNGSHASGAARPTGFARLYRS</sequence>
<dbReference type="AlphaFoldDB" id="A0A2A9PT66"/>
<evidence type="ECO:0000256" key="1">
    <source>
        <dbReference type="SAM" id="MobiDB-lite"/>
    </source>
</evidence>
<feature type="region of interest" description="Disordered" evidence="1">
    <location>
        <begin position="42"/>
        <end position="74"/>
    </location>
</feature>
<reference evidence="3 4" key="1">
    <citation type="journal article" date="2015" name="BMC Genomics">
        <title>Gene expression during zombie ant biting behavior reflects the complexity underlying fungal parasitic behavioral manipulation.</title>
        <authorList>
            <person name="de Bekker C."/>
            <person name="Ohm R.A."/>
            <person name="Loreto R.G."/>
            <person name="Sebastian A."/>
            <person name="Albert I."/>
            <person name="Merrow M."/>
            <person name="Brachmann A."/>
            <person name="Hughes D.P."/>
        </authorList>
    </citation>
    <scope>NUCLEOTIDE SEQUENCE [LARGE SCALE GENOMIC DNA]</scope>
    <source>
        <strain evidence="3 4">SC16a</strain>
    </source>
</reference>
<dbReference type="EMBL" id="LAZP02000005">
    <property type="protein sequence ID" value="PFH63253.1"/>
    <property type="molecule type" value="Genomic_DNA"/>
</dbReference>
<keyword evidence="4" id="KW-1185">Reference proteome</keyword>
<dbReference type="Proteomes" id="UP000037136">
    <property type="component" value="Unassembled WGS sequence"/>
</dbReference>
<name>A0A2A9PT66_OPHUN</name>
<feature type="compositionally biased region" description="Polar residues" evidence="1">
    <location>
        <begin position="42"/>
        <end position="58"/>
    </location>
</feature>
<organism evidence="3 4">
    <name type="scientific">Ophiocordyceps unilateralis</name>
    <name type="common">Zombie-ant fungus</name>
    <name type="synonym">Torrubia unilateralis</name>
    <dbReference type="NCBI Taxonomy" id="268505"/>
    <lineage>
        <taxon>Eukaryota</taxon>
        <taxon>Fungi</taxon>
        <taxon>Dikarya</taxon>
        <taxon>Ascomycota</taxon>
        <taxon>Pezizomycotina</taxon>
        <taxon>Sordariomycetes</taxon>
        <taxon>Hypocreomycetidae</taxon>
        <taxon>Hypocreales</taxon>
        <taxon>Ophiocordycipitaceae</taxon>
        <taxon>Ophiocordyceps</taxon>
    </lineage>
</organism>
<gene>
    <name evidence="3" type="ORF">XA68_15887</name>
</gene>
<feature type="compositionally biased region" description="Low complexity" evidence="1">
    <location>
        <begin position="113"/>
        <end position="143"/>
    </location>
</feature>
<reference evidence="3 4" key="2">
    <citation type="journal article" date="2017" name="Sci. Rep.">
        <title>Ant-infecting Ophiocordyceps genomes reveal a high diversity of potential behavioral manipulation genes and a possible major role for enterotoxins.</title>
        <authorList>
            <person name="de Bekker C."/>
            <person name="Ohm R.A."/>
            <person name="Evans H.C."/>
            <person name="Brachmann A."/>
            <person name="Hughes D.P."/>
        </authorList>
    </citation>
    <scope>NUCLEOTIDE SEQUENCE [LARGE SCALE GENOMIC DNA]</scope>
    <source>
        <strain evidence="3 4">SC16a</strain>
    </source>
</reference>
<proteinExistence type="predicted"/>